<dbReference type="RefSeq" id="WP_067412074.1">
    <property type="nucleotide sequence ID" value="NZ_LNTY01000011.1"/>
</dbReference>
<evidence type="ECO:0000256" key="6">
    <source>
        <dbReference type="ARBA" id="ARBA00022833"/>
    </source>
</evidence>
<comment type="similarity">
    <text evidence="2 10">Belongs to the purine nucleoside phosphorylase YfiH/LACC1 family.</text>
</comment>
<keyword evidence="3" id="KW-0808">Transferase</keyword>
<dbReference type="GO" id="GO:0016787">
    <property type="term" value="F:hydrolase activity"/>
    <property type="evidence" value="ECO:0007669"/>
    <property type="project" value="UniProtKB-KW"/>
</dbReference>
<dbReference type="SUPFAM" id="SSF64438">
    <property type="entry name" value="CNF1/YfiH-like putative cysteine hydrolases"/>
    <property type="match status" value="1"/>
</dbReference>
<evidence type="ECO:0000256" key="4">
    <source>
        <dbReference type="ARBA" id="ARBA00022723"/>
    </source>
</evidence>
<organism evidence="11 12">
    <name type="scientific">Enterovibrio coralii</name>
    <dbReference type="NCBI Taxonomy" id="294935"/>
    <lineage>
        <taxon>Bacteria</taxon>
        <taxon>Pseudomonadati</taxon>
        <taxon>Pseudomonadota</taxon>
        <taxon>Gammaproteobacteria</taxon>
        <taxon>Vibrionales</taxon>
        <taxon>Vibrionaceae</taxon>
        <taxon>Enterovibrio</taxon>
    </lineage>
</organism>
<dbReference type="CDD" id="cd16833">
    <property type="entry name" value="YfiH"/>
    <property type="match status" value="1"/>
</dbReference>
<reference evidence="11 12" key="1">
    <citation type="submission" date="2015-11" db="EMBL/GenBank/DDBJ databases">
        <title>Genomic Taxonomy of the Vibrionaceae.</title>
        <authorList>
            <person name="Gomez-Gil B."/>
            <person name="Enciso-Ibarra J."/>
        </authorList>
    </citation>
    <scope>NUCLEOTIDE SEQUENCE [LARGE SCALE GENOMIC DNA]</scope>
    <source>
        <strain evidence="11 12">CAIM 912</strain>
    </source>
</reference>
<comment type="catalytic activity">
    <reaction evidence="9">
        <text>S-methyl-5'-thioadenosine + phosphate = 5-(methylsulfanyl)-alpha-D-ribose 1-phosphate + adenine</text>
        <dbReference type="Rhea" id="RHEA:11852"/>
        <dbReference type="ChEBI" id="CHEBI:16708"/>
        <dbReference type="ChEBI" id="CHEBI:17509"/>
        <dbReference type="ChEBI" id="CHEBI:43474"/>
        <dbReference type="ChEBI" id="CHEBI:58533"/>
        <dbReference type="EC" id="2.4.2.28"/>
    </reaction>
    <physiologicalReaction direction="left-to-right" evidence="9">
        <dbReference type="Rhea" id="RHEA:11853"/>
    </physiologicalReaction>
</comment>
<evidence type="ECO:0000256" key="7">
    <source>
        <dbReference type="ARBA" id="ARBA00047989"/>
    </source>
</evidence>
<dbReference type="InterPro" id="IPR011324">
    <property type="entry name" value="Cytotoxic_necrot_fac-like_cat"/>
</dbReference>
<keyword evidence="6" id="KW-0862">Zinc</keyword>
<comment type="catalytic activity">
    <reaction evidence="1">
        <text>inosine + phosphate = alpha-D-ribose 1-phosphate + hypoxanthine</text>
        <dbReference type="Rhea" id="RHEA:27646"/>
        <dbReference type="ChEBI" id="CHEBI:17368"/>
        <dbReference type="ChEBI" id="CHEBI:17596"/>
        <dbReference type="ChEBI" id="CHEBI:43474"/>
        <dbReference type="ChEBI" id="CHEBI:57720"/>
        <dbReference type="EC" id="2.4.2.1"/>
    </reaction>
    <physiologicalReaction direction="left-to-right" evidence="1">
        <dbReference type="Rhea" id="RHEA:27647"/>
    </physiologicalReaction>
</comment>
<dbReference type="STRING" id="294935.ATN88_24405"/>
<evidence type="ECO:0000313" key="12">
    <source>
        <dbReference type="Proteomes" id="UP000070529"/>
    </source>
</evidence>
<dbReference type="GO" id="GO:0017061">
    <property type="term" value="F:S-methyl-5-thioadenosine phosphorylase activity"/>
    <property type="evidence" value="ECO:0007669"/>
    <property type="project" value="UniProtKB-EC"/>
</dbReference>
<evidence type="ECO:0000256" key="3">
    <source>
        <dbReference type="ARBA" id="ARBA00022679"/>
    </source>
</evidence>
<keyword evidence="12" id="KW-1185">Reference proteome</keyword>
<proteinExistence type="inferred from homology"/>
<dbReference type="InterPro" id="IPR038371">
    <property type="entry name" value="Cu_polyphenol_OxRdtase_sf"/>
</dbReference>
<dbReference type="PANTHER" id="PTHR30616">
    <property type="entry name" value="UNCHARACTERIZED PROTEIN YFIH"/>
    <property type="match status" value="1"/>
</dbReference>
<keyword evidence="5" id="KW-0378">Hydrolase</keyword>
<comment type="catalytic activity">
    <reaction evidence="8">
        <text>adenosine + phosphate = alpha-D-ribose 1-phosphate + adenine</text>
        <dbReference type="Rhea" id="RHEA:27642"/>
        <dbReference type="ChEBI" id="CHEBI:16335"/>
        <dbReference type="ChEBI" id="CHEBI:16708"/>
        <dbReference type="ChEBI" id="CHEBI:43474"/>
        <dbReference type="ChEBI" id="CHEBI:57720"/>
        <dbReference type="EC" id="2.4.2.1"/>
    </reaction>
    <physiologicalReaction direction="left-to-right" evidence="8">
        <dbReference type="Rhea" id="RHEA:27643"/>
    </physiologicalReaction>
</comment>
<dbReference type="Proteomes" id="UP000070529">
    <property type="component" value="Unassembled WGS sequence"/>
</dbReference>
<dbReference type="InterPro" id="IPR003730">
    <property type="entry name" value="Cu_polyphenol_OxRdtase"/>
</dbReference>
<dbReference type="OrthoDB" id="4279at2"/>
<dbReference type="Pfam" id="PF02578">
    <property type="entry name" value="Cu-oxidase_4"/>
    <property type="match status" value="1"/>
</dbReference>
<evidence type="ECO:0000256" key="2">
    <source>
        <dbReference type="ARBA" id="ARBA00007353"/>
    </source>
</evidence>
<keyword evidence="4" id="KW-0479">Metal-binding</keyword>
<evidence type="ECO:0000256" key="5">
    <source>
        <dbReference type="ARBA" id="ARBA00022801"/>
    </source>
</evidence>
<evidence type="ECO:0000256" key="8">
    <source>
        <dbReference type="ARBA" id="ARBA00048968"/>
    </source>
</evidence>
<evidence type="ECO:0000256" key="9">
    <source>
        <dbReference type="ARBA" id="ARBA00049893"/>
    </source>
</evidence>
<sequence>MNWIQPNWPAPANIKAVSTTREGGVSASPFDSLNLGNHVGDHSDHVAQNRAVLAEVMEMPTAPAWLNQVHGTEVMTLPLSSASEVPDADASFTSVEDQVCVVMTADCLPVLFCNEEGTQVGAAHAGWRGLVNGVLEETLAKFDDKSTVMAWMGPAIGATAFEVGGEVREQFIAANPEAHLAFQPHNDRWLADIYLLAKQRLAIAGVTKVYGGEHCTVSDPQRFFSYRRENCTGRQASCIWISSR</sequence>
<name>A0A135IBT6_9GAMM</name>
<gene>
    <name evidence="11" type="ORF">ATN88_24405</name>
</gene>
<dbReference type="NCBIfam" id="TIGR00726">
    <property type="entry name" value="peptidoglycan editing factor PgeF"/>
    <property type="match status" value="1"/>
</dbReference>
<evidence type="ECO:0000256" key="10">
    <source>
        <dbReference type="RuleBase" id="RU361274"/>
    </source>
</evidence>
<dbReference type="PANTHER" id="PTHR30616:SF2">
    <property type="entry name" value="PURINE NUCLEOSIDE PHOSPHORYLASE LACC1"/>
    <property type="match status" value="1"/>
</dbReference>
<dbReference type="Gene3D" id="3.60.140.10">
    <property type="entry name" value="CNF1/YfiH-like putative cysteine hydrolases"/>
    <property type="match status" value="1"/>
</dbReference>
<dbReference type="EMBL" id="LNTY01000011">
    <property type="protein sequence ID" value="KXF82899.1"/>
    <property type="molecule type" value="Genomic_DNA"/>
</dbReference>
<comment type="catalytic activity">
    <reaction evidence="7">
        <text>adenosine + H2O + H(+) = inosine + NH4(+)</text>
        <dbReference type="Rhea" id="RHEA:24408"/>
        <dbReference type="ChEBI" id="CHEBI:15377"/>
        <dbReference type="ChEBI" id="CHEBI:15378"/>
        <dbReference type="ChEBI" id="CHEBI:16335"/>
        <dbReference type="ChEBI" id="CHEBI:17596"/>
        <dbReference type="ChEBI" id="CHEBI:28938"/>
        <dbReference type="EC" id="3.5.4.4"/>
    </reaction>
    <physiologicalReaction direction="left-to-right" evidence="7">
        <dbReference type="Rhea" id="RHEA:24409"/>
    </physiologicalReaction>
</comment>
<evidence type="ECO:0000313" key="11">
    <source>
        <dbReference type="EMBL" id="KXF82899.1"/>
    </source>
</evidence>
<accession>A0A135IBT6</accession>
<dbReference type="AlphaFoldDB" id="A0A135IBT6"/>
<evidence type="ECO:0000256" key="1">
    <source>
        <dbReference type="ARBA" id="ARBA00000553"/>
    </source>
</evidence>
<comment type="caution">
    <text evidence="11">The sequence shown here is derived from an EMBL/GenBank/DDBJ whole genome shotgun (WGS) entry which is preliminary data.</text>
</comment>
<dbReference type="GO" id="GO:0005507">
    <property type="term" value="F:copper ion binding"/>
    <property type="evidence" value="ECO:0007669"/>
    <property type="project" value="TreeGrafter"/>
</dbReference>
<protein>
    <recommendedName>
        <fullName evidence="10">Purine nucleoside phosphorylase</fullName>
    </recommendedName>
</protein>